<organism evidence="2 3">
    <name type="scientific">Candidatus Woesebacteria bacterium RBG_16_34_12</name>
    <dbReference type="NCBI Taxonomy" id="1802480"/>
    <lineage>
        <taxon>Bacteria</taxon>
        <taxon>Candidatus Woeseibacteriota</taxon>
    </lineage>
</organism>
<feature type="transmembrane region" description="Helical" evidence="1">
    <location>
        <begin position="28"/>
        <end position="45"/>
    </location>
</feature>
<keyword evidence="1" id="KW-0472">Membrane</keyword>
<name>A0A1F7X8J7_9BACT</name>
<feature type="transmembrane region" description="Helical" evidence="1">
    <location>
        <begin position="5"/>
        <end position="22"/>
    </location>
</feature>
<reference evidence="2 3" key="1">
    <citation type="journal article" date="2016" name="Nat. Commun.">
        <title>Thousands of microbial genomes shed light on interconnected biogeochemical processes in an aquifer system.</title>
        <authorList>
            <person name="Anantharaman K."/>
            <person name="Brown C.T."/>
            <person name="Hug L.A."/>
            <person name="Sharon I."/>
            <person name="Castelle C.J."/>
            <person name="Probst A.J."/>
            <person name="Thomas B.C."/>
            <person name="Singh A."/>
            <person name="Wilkins M.J."/>
            <person name="Karaoz U."/>
            <person name="Brodie E.L."/>
            <person name="Williams K.H."/>
            <person name="Hubbard S.S."/>
            <person name="Banfield J.F."/>
        </authorList>
    </citation>
    <scope>NUCLEOTIDE SEQUENCE [LARGE SCALE GENOMIC DNA]</scope>
</reference>
<dbReference type="EMBL" id="MGFS01000018">
    <property type="protein sequence ID" value="OGM11376.1"/>
    <property type="molecule type" value="Genomic_DNA"/>
</dbReference>
<accession>A0A1F7X8J7</accession>
<evidence type="ECO:0000313" key="2">
    <source>
        <dbReference type="EMBL" id="OGM11376.1"/>
    </source>
</evidence>
<comment type="caution">
    <text evidence="2">The sequence shown here is derived from an EMBL/GenBank/DDBJ whole genome shotgun (WGS) entry which is preliminary data.</text>
</comment>
<evidence type="ECO:0000256" key="1">
    <source>
        <dbReference type="SAM" id="Phobius"/>
    </source>
</evidence>
<protein>
    <submittedName>
        <fullName evidence="2">Uncharacterized protein</fullName>
    </submittedName>
</protein>
<evidence type="ECO:0000313" key="3">
    <source>
        <dbReference type="Proteomes" id="UP000177053"/>
    </source>
</evidence>
<dbReference type="AlphaFoldDB" id="A0A1F7X8J7"/>
<dbReference type="Proteomes" id="UP000177053">
    <property type="component" value="Unassembled WGS sequence"/>
</dbReference>
<feature type="transmembrane region" description="Helical" evidence="1">
    <location>
        <begin position="65"/>
        <end position="83"/>
    </location>
</feature>
<keyword evidence="1" id="KW-1133">Transmembrane helix</keyword>
<gene>
    <name evidence="2" type="ORF">A2Z22_01170</name>
</gene>
<proteinExistence type="predicted"/>
<sequence length="84" mass="10103">MKTVFLRRILYFVLIFIVYFFYPKFIAEAIILVMSMELIYALSIAYKNRNNKDHRAYLLFHPTKFIRIGFIICIILAIILYFIG</sequence>
<keyword evidence="1" id="KW-0812">Transmembrane</keyword>